<dbReference type="InterPro" id="IPR006461">
    <property type="entry name" value="PLAC_motif_containing"/>
</dbReference>
<evidence type="ECO:0000313" key="2">
    <source>
        <dbReference type="EMBL" id="CAL1572919.1"/>
    </source>
</evidence>
<dbReference type="Proteomes" id="UP001497482">
    <property type="component" value="Chromosome 11"/>
</dbReference>
<keyword evidence="3" id="KW-1185">Reference proteome</keyword>
<accession>A0AAV2JC42</accession>
<reference evidence="2 3" key="1">
    <citation type="submission" date="2024-04" db="EMBL/GenBank/DDBJ databases">
        <authorList>
            <person name="Waldvogel A.-M."/>
            <person name="Schoenle A."/>
        </authorList>
    </citation>
    <scope>NUCLEOTIDE SEQUENCE [LARGE SCALE GENOMIC DNA]</scope>
</reference>
<dbReference type="NCBIfam" id="TIGR01571">
    <property type="entry name" value="A_thal_Cys_rich"/>
    <property type="match status" value="1"/>
</dbReference>
<comment type="similarity">
    <text evidence="1">Belongs to the cornifelin family.</text>
</comment>
<proteinExistence type="inferred from homology"/>
<gene>
    <name evidence="2" type="ORF">KC01_LOCUS4913</name>
</gene>
<name>A0AAV2JC42_KNICA</name>
<organism evidence="2 3">
    <name type="scientific">Knipowitschia caucasica</name>
    <name type="common">Caucasian dwarf goby</name>
    <name type="synonym">Pomatoschistus caucasicus</name>
    <dbReference type="NCBI Taxonomy" id="637954"/>
    <lineage>
        <taxon>Eukaryota</taxon>
        <taxon>Metazoa</taxon>
        <taxon>Chordata</taxon>
        <taxon>Craniata</taxon>
        <taxon>Vertebrata</taxon>
        <taxon>Euteleostomi</taxon>
        <taxon>Actinopterygii</taxon>
        <taxon>Neopterygii</taxon>
        <taxon>Teleostei</taxon>
        <taxon>Neoteleostei</taxon>
        <taxon>Acanthomorphata</taxon>
        <taxon>Gobiaria</taxon>
        <taxon>Gobiiformes</taxon>
        <taxon>Gobioidei</taxon>
        <taxon>Gobiidae</taxon>
        <taxon>Gobiinae</taxon>
        <taxon>Knipowitschia</taxon>
    </lineage>
</organism>
<sequence length="145" mass="16409">MSIRSIVPQDTATHAGITMTTKMVVQQPQPVMVSMTSNEWSSGICDCFHDVPQCCFAFWCFPCFTCVTAKKYGECLCLPLLEYICCFPAISTSMRTSMRQRYGISGDIWQDCVYGFFCTSCSWCQMAREMKGRSIPVVMLNTRAH</sequence>
<evidence type="ECO:0000256" key="1">
    <source>
        <dbReference type="ARBA" id="ARBA00009024"/>
    </source>
</evidence>
<dbReference type="Pfam" id="PF04749">
    <property type="entry name" value="PLAC8"/>
    <property type="match status" value="1"/>
</dbReference>
<evidence type="ECO:0000313" key="3">
    <source>
        <dbReference type="Proteomes" id="UP001497482"/>
    </source>
</evidence>
<dbReference type="AlphaFoldDB" id="A0AAV2JC42"/>
<protein>
    <submittedName>
        <fullName evidence="2">Uncharacterized protein</fullName>
    </submittedName>
</protein>
<dbReference type="PANTHER" id="PTHR15907">
    <property type="entry name" value="DUF614 FAMILY PROTEIN-RELATED"/>
    <property type="match status" value="1"/>
</dbReference>
<dbReference type="EMBL" id="OZ035833">
    <property type="protein sequence ID" value="CAL1572919.1"/>
    <property type="molecule type" value="Genomic_DNA"/>
</dbReference>